<dbReference type="InterPro" id="IPR001867">
    <property type="entry name" value="OmpR/PhoB-type_DNA-bd"/>
</dbReference>
<dbReference type="SUPFAM" id="SSF46894">
    <property type="entry name" value="C-terminal effector domain of the bipartite response regulators"/>
    <property type="match status" value="1"/>
</dbReference>
<reference evidence="9" key="1">
    <citation type="journal article" date="2019" name="Int. J. Syst. Evol. Microbiol.">
        <title>The Global Catalogue of Microorganisms (GCM) 10K type strain sequencing project: providing services to taxonomists for standard genome sequencing and annotation.</title>
        <authorList>
            <consortium name="The Broad Institute Genomics Platform"/>
            <consortium name="The Broad Institute Genome Sequencing Center for Infectious Disease"/>
            <person name="Wu L."/>
            <person name="Ma J."/>
        </authorList>
    </citation>
    <scope>NUCLEOTIDE SEQUENCE [LARGE SCALE GENOMIC DNA]</scope>
    <source>
        <strain evidence="9">KCTC 12848</strain>
    </source>
</reference>
<dbReference type="Gene3D" id="1.25.40.10">
    <property type="entry name" value="Tetratricopeptide repeat domain"/>
    <property type="match status" value="2"/>
</dbReference>
<dbReference type="PROSITE" id="PS51755">
    <property type="entry name" value="OMPR_PHOB"/>
    <property type="match status" value="1"/>
</dbReference>
<evidence type="ECO:0000313" key="9">
    <source>
        <dbReference type="Proteomes" id="UP001595833"/>
    </source>
</evidence>
<evidence type="ECO:0000256" key="1">
    <source>
        <dbReference type="ARBA" id="ARBA00005820"/>
    </source>
</evidence>
<dbReference type="RefSeq" id="WP_344041721.1">
    <property type="nucleotide sequence ID" value="NZ_BAAAKE010000030.1"/>
</dbReference>
<evidence type="ECO:0000256" key="2">
    <source>
        <dbReference type="ARBA" id="ARBA00023015"/>
    </source>
</evidence>
<protein>
    <submittedName>
        <fullName evidence="8">BTAD domain-containing putative transcriptional regulator</fullName>
    </submittedName>
</protein>
<dbReference type="SMART" id="SM00862">
    <property type="entry name" value="Trans_reg_C"/>
    <property type="match status" value="1"/>
</dbReference>
<evidence type="ECO:0000259" key="7">
    <source>
        <dbReference type="PROSITE" id="PS51755"/>
    </source>
</evidence>
<name>A0ABV9Y238_9PSEU</name>
<dbReference type="SMART" id="SM01043">
    <property type="entry name" value="BTAD"/>
    <property type="match status" value="1"/>
</dbReference>
<keyword evidence="4" id="KW-0804">Transcription</keyword>
<comment type="caution">
    <text evidence="8">The sequence shown here is derived from an EMBL/GenBank/DDBJ whole genome shotgun (WGS) entry which is preliminary data.</text>
</comment>
<comment type="similarity">
    <text evidence="1">Belongs to the AfsR/DnrI/RedD regulatory family.</text>
</comment>
<dbReference type="PANTHER" id="PTHR35807">
    <property type="entry name" value="TRANSCRIPTIONAL REGULATOR REDD-RELATED"/>
    <property type="match status" value="1"/>
</dbReference>
<dbReference type="Pfam" id="PF03704">
    <property type="entry name" value="BTAD"/>
    <property type="match status" value="1"/>
</dbReference>
<dbReference type="InterPro" id="IPR027417">
    <property type="entry name" value="P-loop_NTPase"/>
</dbReference>
<dbReference type="InterPro" id="IPR019734">
    <property type="entry name" value="TPR_rpt"/>
</dbReference>
<evidence type="ECO:0000256" key="5">
    <source>
        <dbReference type="PROSITE-ProRule" id="PRU00339"/>
    </source>
</evidence>
<dbReference type="InterPro" id="IPR036388">
    <property type="entry name" value="WH-like_DNA-bd_sf"/>
</dbReference>
<dbReference type="SMART" id="SM00028">
    <property type="entry name" value="TPR"/>
    <property type="match status" value="4"/>
</dbReference>
<feature type="DNA-binding region" description="OmpR/PhoB-type" evidence="6">
    <location>
        <begin position="1"/>
        <end position="94"/>
    </location>
</feature>
<dbReference type="SUPFAM" id="SSF48452">
    <property type="entry name" value="TPR-like"/>
    <property type="match status" value="2"/>
</dbReference>
<feature type="repeat" description="TPR" evidence="5">
    <location>
        <begin position="877"/>
        <end position="910"/>
    </location>
</feature>
<dbReference type="InterPro" id="IPR005158">
    <property type="entry name" value="BTAD"/>
</dbReference>
<evidence type="ECO:0000256" key="4">
    <source>
        <dbReference type="ARBA" id="ARBA00023163"/>
    </source>
</evidence>
<keyword evidence="5" id="KW-0802">TPR repeat</keyword>
<dbReference type="Pfam" id="PF13424">
    <property type="entry name" value="TPR_12"/>
    <property type="match status" value="1"/>
</dbReference>
<keyword evidence="3 6" id="KW-0238">DNA-binding</keyword>
<organism evidence="8 9">
    <name type="scientific">Saccharothrix xinjiangensis</name>
    <dbReference type="NCBI Taxonomy" id="204798"/>
    <lineage>
        <taxon>Bacteria</taxon>
        <taxon>Bacillati</taxon>
        <taxon>Actinomycetota</taxon>
        <taxon>Actinomycetes</taxon>
        <taxon>Pseudonocardiales</taxon>
        <taxon>Pseudonocardiaceae</taxon>
        <taxon>Saccharothrix</taxon>
    </lineage>
</organism>
<dbReference type="InterPro" id="IPR011990">
    <property type="entry name" value="TPR-like_helical_dom_sf"/>
</dbReference>
<dbReference type="PRINTS" id="PR00364">
    <property type="entry name" value="DISEASERSIST"/>
</dbReference>
<proteinExistence type="inferred from homology"/>
<dbReference type="Gene3D" id="1.10.10.10">
    <property type="entry name" value="Winged helix-like DNA-binding domain superfamily/Winged helix DNA-binding domain"/>
    <property type="match status" value="1"/>
</dbReference>
<keyword evidence="9" id="KW-1185">Reference proteome</keyword>
<dbReference type="Pfam" id="PF00486">
    <property type="entry name" value="Trans_reg_C"/>
    <property type="match status" value="1"/>
</dbReference>
<dbReference type="CDD" id="cd15831">
    <property type="entry name" value="BTAD"/>
    <property type="match status" value="1"/>
</dbReference>
<dbReference type="EMBL" id="JBHSJB010000017">
    <property type="protein sequence ID" value="MFC5055794.1"/>
    <property type="molecule type" value="Genomic_DNA"/>
</dbReference>
<dbReference type="CDD" id="cd00383">
    <property type="entry name" value="trans_reg_C"/>
    <property type="match status" value="1"/>
</dbReference>
<sequence>MAVLVRLLGEVSAEVGRRPVDLGTPRQRCVLAALAVDARRVVPVERLVERVWGADAAPRARATLHGYISRLRRALADADEVAIVRRSGGYVLVADTAEPVVDLYRFRNLCVRARGEGGQAVPVLTEALGLWCGEALTGVHGEWVQAERDRLEQERLAAHHDLVDARLRAGEGGGLVAELAARSAQHPLDERIEAQYLLALHQTGRTNDALAHYLQFRMRLIEELGTEPGAVLQDAHRQVLAAGAVPTGTTPGTTPGAGPRPVVSGPVVPRQLRAAPVSFVGRHDELHRLDDRMAPVEPGGSMVISVITGAGGFGKTWLALRWAHRHLARFPDGQLFVDLRGFGPDGSPMAPTTALRGFLTALGIEPGSVPFDAQAQSALFRSLTADKQVLLVLDNAADTDQVVPLLPGGAGCAVVVTSRNQLVGLVTGHGAHRLSLGALSDGEARDLLATRRGTSEIDTRDAVVDELISLCGGVPLALSVIAARSQVPLSLAVAELRESGLAALDDEPPASLRAVLSWSFRALTREQATAFALLAIAPGPDIGLPAAANLTGSLPAVARTVLRDLERASLLDRDTHGRYRMHDLIRAYATETARQLPEGVRDAALRRVIGFYAHTAHTADLLLDAHHRPVGLAAPAPGAHTHPLPDAAAALAWLDTERTTLLAAQDIAALHHDHRAVWWLALSTNTFHHRRGHRHDRLTLWRAAAHAAAHLPEPTTLIVAHQQLGSACAALGLYEDAVGHLDHAIGLAEKHGDPYQQAHAHQALARVRGRHDDREALHHATRALRLLLGLDVPLCQAHSHNAVGWYTARLGDYDTARGHFHTALALHRQHRNRTGEANTLDSLGYIEHNTGNHHLAIRHYRQALTLRRGGGNIYDAASTLEHLGRPYAALGHHDQARTAWQEALQLYRHQGRNDDVEHLQRQLDPLLRPGDDRPAEAAT</sequence>
<keyword evidence="2" id="KW-0805">Transcription regulation</keyword>
<dbReference type="Gene3D" id="3.40.50.300">
    <property type="entry name" value="P-loop containing nucleotide triphosphate hydrolases"/>
    <property type="match status" value="1"/>
</dbReference>
<evidence type="ECO:0000256" key="3">
    <source>
        <dbReference type="ARBA" id="ARBA00023125"/>
    </source>
</evidence>
<dbReference type="InterPro" id="IPR051677">
    <property type="entry name" value="AfsR-DnrI-RedD_regulator"/>
</dbReference>
<gene>
    <name evidence="8" type="ORF">ACFPFM_18775</name>
</gene>
<accession>A0ABV9Y238</accession>
<dbReference type="SUPFAM" id="SSF52540">
    <property type="entry name" value="P-loop containing nucleoside triphosphate hydrolases"/>
    <property type="match status" value="1"/>
</dbReference>
<evidence type="ECO:0000313" key="8">
    <source>
        <dbReference type="EMBL" id="MFC5055794.1"/>
    </source>
</evidence>
<dbReference type="InterPro" id="IPR016032">
    <property type="entry name" value="Sig_transdc_resp-reg_C-effctor"/>
</dbReference>
<dbReference type="Proteomes" id="UP001595833">
    <property type="component" value="Unassembled WGS sequence"/>
</dbReference>
<feature type="domain" description="OmpR/PhoB-type" evidence="7">
    <location>
        <begin position="1"/>
        <end position="94"/>
    </location>
</feature>
<dbReference type="PANTHER" id="PTHR35807:SF1">
    <property type="entry name" value="TRANSCRIPTIONAL REGULATOR REDD"/>
    <property type="match status" value="1"/>
</dbReference>
<evidence type="ECO:0000256" key="6">
    <source>
        <dbReference type="PROSITE-ProRule" id="PRU01091"/>
    </source>
</evidence>
<dbReference type="PROSITE" id="PS50005">
    <property type="entry name" value="TPR"/>
    <property type="match status" value="1"/>
</dbReference>